<dbReference type="SUPFAM" id="SSF52540">
    <property type="entry name" value="P-loop containing nucleoside triphosphate hydrolases"/>
    <property type="match status" value="1"/>
</dbReference>
<dbReference type="SUPFAM" id="SSF50978">
    <property type="entry name" value="WD40 repeat-like"/>
    <property type="match status" value="2"/>
</dbReference>
<dbReference type="Proteomes" id="UP000054097">
    <property type="component" value="Unassembled WGS sequence"/>
</dbReference>
<feature type="repeat" description="WD" evidence="3">
    <location>
        <begin position="967"/>
        <end position="1008"/>
    </location>
</feature>
<dbReference type="PROSITE" id="PS50294">
    <property type="entry name" value="WD_REPEATS_REGION"/>
    <property type="match status" value="5"/>
</dbReference>
<reference evidence="5 6" key="1">
    <citation type="submission" date="2014-04" db="EMBL/GenBank/DDBJ databases">
        <authorList>
            <consortium name="DOE Joint Genome Institute"/>
            <person name="Kuo A."/>
            <person name="Zuccaro A."/>
            <person name="Kohler A."/>
            <person name="Nagy L.G."/>
            <person name="Floudas D."/>
            <person name="Copeland A."/>
            <person name="Barry K.W."/>
            <person name="Cichocki N."/>
            <person name="Veneault-Fourrey C."/>
            <person name="LaButti K."/>
            <person name="Lindquist E.A."/>
            <person name="Lipzen A."/>
            <person name="Lundell T."/>
            <person name="Morin E."/>
            <person name="Murat C."/>
            <person name="Sun H."/>
            <person name="Tunlid A."/>
            <person name="Henrissat B."/>
            <person name="Grigoriev I.V."/>
            <person name="Hibbett D.S."/>
            <person name="Martin F."/>
            <person name="Nordberg H.P."/>
            <person name="Cantor M.N."/>
            <person name="Hua S.X."/>
        </authorList>
    </citation>
    <scope>NUCLEOTIDE SEQUENCE [LARGE SCALE GENOMIC DNA]</scope>
    <source>
        <strain evidence="5 6">MAFF 305830</strain>
    </source>
</reference>
<dbReference type="InterPro" id="IPR036322">
    <property type="entry name" value="WD40_repeat_dom_sf"/>
</dbReference>
<dbReference type="PANTHER" id="PTHR19848">
    <property type="entry name" value="WD40 REPEAT PROTEIN"/>
    <property type="match status" value="1"/>
</dbReference>
<dbReference type="InterPro" id="IPR019775">
    <property type="entry name" value="WD40_repeat_CS"/>
</dbReference>
<dbReference type="PROSITE" id="PS00678">
    <property type="entry name" value="WD_REPEATS_1"/>
    <property type="match status" value="1"/>
</dbReference>
<gene>
    <name evidence="5" type="ORF">M408DRAFT_309058</name>
</gene>
<dbReference type="SMART" id="SM00320">
    <property type="entry name" value="WD40"/>
    <property type="match status" value="7"/>
</dbReference>
<keyword evidence="1 3" id="KW-0853">WD repeat</keyword>
<name>A0A0C2XGB5_SERVB</name>
<dbReference type="CDD" id="cd00200">
    <property type="entry name" value="WD40"/>
    <property type="match status" value="1"/>
</dbReference>
<reference evidence="6" key="2">
    <citation type="submission" date="2015-01" db="EMBL/GenBank/DDBJ databases">
        <title>Evolutionary Origins and Diversification of the Mycorrhizal Mutualists.</title>
        <authorList>
            <consortium name="DOE Joint Genome Institute"/>
            <consortium name="Mycorrhizal Genomics Consortium"/>
            <person name="Kohler A."/>
            <person name="Kuo A."/>
            <person name="Nagy L.G."/>
            <person name="Floudas D."/>
            <person name="Copeland A."/>
            <person name="Barry K.W."/>
            <person name="Cichocki N."/>
            <person name="Veneault-Fourrey C."/>
            <person name="LaButti K."/>
            <person name="Lindquist E.A."/>
            <person name="Lipzen A."/>
            <person name="Lundell T."/>
            <person name="Morin E."/>
            <person name="Murat C."/>
            <person name="Riley R."/>
            <person name="Ohm R."/>
            <person name="Sun H."/>
            <person name="Tunlid A."/>
            <person name="Henrissat B."/>
            <person name="Grigoriev I.V."/>
            <person name="Hibbett D.S."/>
            <person name="Martin F."/>
        </authorList>
    </citation>
    <scope>NUCLEOTIDE SEQUENCE [LARGE SCALE GENOMIC DNA]</scope>
    <source>
        <strain evidence="6">MAFF 305830</strain>
    </source>
</reference>
<evidence type="ECO:0000259" key="4">
    <source>
        <dbReference type="PROSITE" id="PS50837"/>
    </source>
</evidence>
<dbReference type="InterPro" id="IPR007111">
    <property type="entry name" value="NACHT_NTPase"/>
</dbReference>
<evidence type="ECO:0000313" key="6">
    <source>
        <dbReference type="Proteomes" id="UP000054097"/>
    </source>
</evidence>
<dbReference type="HOGENOM" id="CLU_000288_6_3_1"/>
<dbReference type="AlphaFoldDB" id="A0A0C2XGB5"/>
<accession>A0A0C2XGB5</accession>
<dbReference type="Pfam" id="PF00400">
    <property type="entry name" value="WD40"/>
    <property type="match status" value="5"/>
</dbReference>
<dbReference type="PROSITE" id="PS50082">
    <property type="entry name" value="WD_REPEATS_2"/>
    <property type="match status" value="5"/>
</dbReference>
<evidence type="ECO:0000256" key="1">
    <source>
        <dbReference type="ARBA" id="ARBA00022574"/>
    </source>
</evidence>
<dbReference type="PANTHER" id="PTHR19848:SF8">
    <property type="entry name" value="F-BOX AND WD REPEAT DOMAIN CONTAINING 7"/>
    <property type="match status" value="1"/>
</dbReference>
<feature type="repeat" description="WD" evidence="3">
    <location>
        <begin position="671"/>
        <end position="712"/>
    </location>
</feature>
<organism evidence="5 6">
    <name type="scientific">Serendipita vermifera MAFF 305830</name>
    <dbReference type="NCBI Taxonomy" id="933852"/>
    <lineage>
        <taxon>Eukaryota</taxon>
        <taxon>Fungi</taxon>
        <taxon>Dikarya</taxon>
        <taxon>Basidiomycota</taxon>
        <taxon>Agaricomycotina</taxon>
        <taxon>Agaricomycetes</taxon>
        <taxon>Sebacinales</taxon>
        <taxon>Serendipitaceae</taxon>
        <taxon>Serendipita</taxon>
    </lineage>
</organism>
<dbReference type="OrthoDB" id="4760524at2759"/>
<feature type="repeat" description="WD" evidence="3">
    <location>
        <begin position="713"/>
        <end position="754"/>
    </location>
</feature>
<protein>
    <recommendedName>
        <fullName evidence="4">NACHT domain-containing protein</fullName>
    </recommendedName>
</protein>
<keyword evidence="6" id="KW-1185">Reference proteome</keyword>
<dbReference type="Gene3D" id="3.40.50.300">
    <property type="entry name" value="P-loop containing nucleotide triphosphate hydrolases"/>
    <property type="match status" value="1"/>
</dbReference>
<proteinExistence type="predicted"/>
<evidence type="ECO:0000256" key="2">
    <source>
        <dbReference type="ARBA" id="ARBA00022737"/>
    </source>
</evidence>
<keyword evidence="2" id="KW-0677">Repeat</keyword>
<dbReference type="STRING" id="933852.A0A0C2XGB5"/>
<feature type="domain" description="NACHT" evidence="4">
    <location>
        <begin position="144"/>
        <end position="283"/>
    </location>
</feature>
<feature type="repeat" description="WD" evidence="3">
    <location>
        <begin position="798"/>
        <end position="839"/>
    </location>
</feature>
<dbReference type="Gene3D" id="2.130.10.10">
    <property type="entry name" value="YVTN repeat-like/Quinoprotein amine dehydrogenase"/>
    <property type="match status" value="3"/>
</dbReference>
<dbReference type="InterPro" id="IPR001680">
    <property type="entry name" value="WD40_rpt"/>
</dbReference>
<dbReference type="PROSITE" id="PS50837">
    <property type="entry name" value="NACHT"/>
    <property type="match status" value="1"/>
</dbReference>
<dbReference type="Pfam" id="PF24883">
    <property type="entry name" value="NPHP3_N"/>
    <property type="match status" value="1"/>
</dbReference>
<dbReference type="EMBL" id="KN824295">
    <property type="protein sequence ID" value="KIM28117.1"/>
    <property type="molecule type" value="Genomic_DNA"/>
</dbReference>
<dbReference type="InterPro" id="IPR056884">
    <property type="entry name" value="NPHP3-like_N"/>
</dbReference>
<feature type="repeat" description="WD" evidence="3">
    <location>
        <begin position="925"/>
        <end position="966"/>
    </location>
</feature>
<sequence>MAPDPDSPILAPLRAYSLELERMFRALLEEQRIQESNLAAKFQPVKDFLRRAGAVKTGGESGGGYSARLNDAMNQLMVSLTIYMGFTMHSINQKLSLIEAKLGNTEVQSVTAQGVQHHECLPQTRTEILGEIEAWLNSSSSYPSVFCLGDTAGTGKSTIANHVAREWQRRGCLIARFFFSRGNTGVSTAYDLSPHFARTIRKRFPHIAKSNDDIQALSTASVEEQWLELVVEPLSSLTERPLVMVIDGLDQCSEDSRQVLLSCILETFESNELPNVKLFLTTRLESDIKRLLVDAGDLVRLESLQQHEANLKDVSHYIRHRFSKMPAPIMTEQDARSLEKRANGLFIFASTACNLLERSFNRTEMLKRILTSDGFTSLDGLYAEVLRRAVDVDDRSSLNSLRKVLAIIITATSPLSVDTITRFLSPIRPPIPVASIVDKLASVLSTGASHDPIHILHPTFREFLLHVKRSGQFAVSLHVGHSILAVASLQMLNELRPDVCRLVKPNAPLPLNKAVENLSSRIDELVSPALQYASANWAAHALPVLHKVEVCDLMRQFFKKRLLQWIEVVALSGKTAELMRMLYQLQSGIETRLQLHNCAHDTDKQWCIDILDFLRRNQSLMQLSALHVYSSALVFTASNSLVYQHYHPVFRTSLPFVPGGVASRASGQTVLHGHHGDVTGVAFSPDGTLLATTSSDGSLLLWGTETGALVSTYHEQDSALLCVTYSPDGSAVISGARDGSIQKWNGHNGDRVGSAWDPNHGPILAVAWSPDGTRVALGTEAGNIVEIDADTGDTIGSSAEHTGAVNALVYSKGGRFLASASSDTTVRIWNTSLKKGLVSRPHFFSHRSAVQFIALSPSPTRKHLASCADVFHIWNIDNGEEFFRGELTGICKSLVYSPDGNKLLMGSGNDIIQRDATGGVNKNSFIGHTDEVLSLAYSPTGKSIVSTSRDKTARIWKATQGKNAASLTKHQGRVQYLAFSSDGTSLASIASDETLAIWNVKDGTLKKGPIPASLSPIAFHPDGKRVALISSNGVQLWTVGASLKKSSLLPIKLDNPANINAITFSPNGQYIAVKETIQFTRELSVWKLSRVDSKSPAVERILRVPVEEGSVAFHKTSRYVCCSGYAWDLNETPAECISFQKDLDEILLDALPSSLHYQRDHGFNWIELGSPPLHSFAIPHEIDVFSNAIRNGIIALGTSDGRVVFVDCSVLAAGLTRRRSRSLLNYSERDAVPGQ</sequence>
<evidence type="ECO:0000313" key="5">
    <source>
        <dbReference type="EMBL" id="KIM28117.1"/>
    </source>
</evidence>
<dbReference type="InterPro" id="IPR027417">
    <property type="entry name" value="P-loop_NTPase"/>
</dbReference>
<dbReference type="InterPro" id="IPR015943">
    <property type="entry name" value="WD40/YVTN_repeat-like_dom_sf"/>
</dbReference>
<evidence type="ECO:0000256" key="3">
    <source>
        <dbReference type="PROSITE-ProRule" id="PRU00221"/>
    </source>
</evidence>